<dbReference type="Proteomes" id="UP000032141">
    <property type="component" value="Unassembled WGS sequence"/>
</dbReference>
<proteinExistence type="predicted"/>
<dbReference type="AlphaFoldDB" id="A0A0D2ZSW4"/>
<organism evidence="2 3">
    <name type="scientific">Brassica oleracea var. oleracea</name>
    <dbReference type="NCBI Taxonomy" id="109376"/>
    <lineage>
        <taxon>Eukaryota</taxon>
        <taxon>Viridiplantae</taxon>
        <taxon>Streptophyta</taxon>
        <taxon>Embryophyta</taxon>
        <taxon>Tracheophyta</taxon>
        <taxon>Spermatophyta</taxon>
        <taxon>Magnoliopsida</taxon>
        <taxon>eudicotyledons</taxon>
        <taxon>Gunneridae</taxon>
        <taxon>Pentapetalae</taxon>
        <taxon>rosids</taxon>
        <taxon>malvids</taxon>
        <taxon>Brassicales</taxon>
        <taxon>Brassicaceae</taxon>
        <taxon>Brassiceae</taxon>
        <taxon>Brassica</taxon>
    </lineage>
</organism>
<feature type="region of interest" description="Disordered" evidence="1">
    <location>
        <begin position="72"/>
        <end position="99"/>
    </location>
</feature>
<evidence type="ECO:0000256" key="1">
    <source>
        <dbReference type="SAM" id="MobiDB-lite"/>
    </source>
</evidence>
<evidence type="ECO:0000313" key="2">
    <source>
        <dbReference type="EnsemblPlants" id="Bo01002s030.1"/>
    </source>
</evidence>
<protein>
    <submittedName>
        <fullName evidence="2">Uncharacterized protein</fullName>
    </submittedName>
</protein>
<reference evidence="2" key="2">
    <citation type="submission" date="2015-06" db="UniProtKB">
        <authorList>
            <consortium name="EnsemblPlants"/>
        </authorList>
    </citation>
    <scope>IDENTIFICATION</scope>
</reference>
<evidence type="ECO:0000313" key="3">
    <source>
        <dbReference type="Proteomes" id="UP000032141"/>
    </source>
</evidence>
<keyword evidence="3" id="KW-1185">Reference proteome</keyword>
<dbReference type="EnsemblPlants" id="Bo01002s030.1">
    <property type="protein sequence ID" value="Bo01002s030.1"/>
    <property type="gene ID" value="Bo01002s030"/>
</dbReference>
<name>A0A0D2ZSW4_BRAOL</name>
<dbReference type="Gramene" id="Bo01002s030.1">
    <property type="protein sequence ID" value="Bo01002s030.1"/>
    <property type="gene ID" value="Bo01002s030"/>
</dbReference>
<reference evidence="2" key="1">
    <citation type="journal article" date="2014" name="Genome Biol.">
        <title>Transcriptome and methylome profiling reveals relics of genome dominance in the mesopolyploid Brassica oleracea.</title>
        <authorList>
            <person name="Parkin I.A."/>
            <person name="Koh C."/>
            <person name="Tang H."/>
            <person name="Robinson S.J."/>
            <person name="Kagale S."/>
            <person name="Clarke W.E."/>
            <person name="Town C.D."/>
            <person name="Nixon J."/>
            <person name="Krishnakumar V."/>
            <person name="Bidwell S.L."/>
            <person name="Denoeud F."/>
            <person name="Belcram H."/>
            <person name="Links M.G."/>
            <person name="Just J."/>
            <person name="Clarke C."/>
            <person name="Bender T."/>
            <person name="Huebert T."/>
            <person name="Mason A.S."/>
            <person name="Pires J.C."/>
            <person name="Barker G."/>
            <person name="Moore J."/>
            <person name="Walley P.G."/>
            <person name="Manoli S."/>
            <person name="Batley J."/>
            <person name="Edwards D."/>
            <person name="Nelson M.N."/>
            <person name="Wang X."/>
            <person name="Paterson A.H."/>
            <person name="King G."/>
            <person name="Bancroft I."/>
            <person name="Chalhoub B."/>
            <person name="Sharpe A.G."/>
        </authorList>
    </citation>
    <scope>NUCLEOTIDE SEQUENCE [LARGE SCALE GENOMIC DNA]</scope>
    <source>
        <strain evidence="2">cv. TO1000</strain>
    </source>
</reference>
<dbReference type="HOGENOM" id="CLU_2323719_0_0_1"/>
<sequence>MGDSQISLIPLFLDDVKKSRVRSRCFSHPFAKLRALLLAEMIDKGEESMEEISKVKLNDYNKALSERQPTIRSKKKEFEEDEFARGSTMVAQHRSTEHH</sequence>
<accession>A0A0D2ZSW4</accession>